<dbReference type="Proteomes" id="UP000431744">
    <property type="component" value="Unassembled WGS sequence"/>
</dbReference>
<dbReference type="SMART" id="SM00460">
    <property type="entry name" value="TGc"/>
    <property type="match status" value="1"/>
</dbReference>
<dbReference type="InterPro" id="IPR038765">
    <property type="entry name" value="Papain-like_cys_pep_sf"/>
</dbReference>
<proteinExistence type="predicted"/>
<dbReference type="EMBL" id="WBJY01000001">
    <property type="protein sequence ID" value="KAB1649156.1"/>
    <property type="molecule type" value="Genomic_DNA"/>
</dbReference>
<organism evidence="2 3">
    <name type="scientific">Pseudoclavibacter endophyticus</name>
    <dbReference type="NCBI Taxonomy" id="1778590"/>
    <lineage>
        <taxon>Bacteria</taxon>
        <taxon>Bacillati</taxon>
        <taxon>Actinomycetota</taxon>
        <taxon>Actinomycetes</taxon>
        <taxon>Micrococcales</taxon>
        <taxon>Microbacteriaceae</taxon>
        <taxon>Pseudoclavibacter</taxon>
    </lineage>
</organism>
<feature type="domain" description="Transglutaminase-like" evidence="1">
    <location>
        <begin position="195"/>
        <end position="265"/>
    </location>
</feature>
<evidence type="ECO:0000313" key="3">
    <source>
        <dbReference type="Proteomes" id="UP000431744"/>
    </source>
</evidence>
<dbReference type="AlphaFoldDB" id="A0A6H9WJX5"/>
<evidence type="ECO:0000313" key="2">
    <source>
        <dbReference type="EMBL" id="KAB1649156.1"/>
    </source>
</evidence>
<dbReference type="SUPFAM" id="SSF54001">
    <property type="entry name" value="Cysteine proteinases"/>
    <property type="match status" value="1"/>
</dbReference>
<gene>
    <name evidence="2" type="ORF">F8O04_02415</name>
</gene>
<dbReference type="PANTHER" id="PTHR33490">
    <property type="entry name" value="BLR5614 PROTEIN-RELATED"/>
    <property type="match status" value="1"/>
</dbReference>
<protein>
    <submittedName>
        <fullName evidence="2">Transglutaminase family protein</fullName>
    </submittedName>
</protein>
<reference evidence="2 3" key="1">
    <citation type="submission" date="2019-09" db="EMBL/GenBank/DDBJ databases">
        <title>Phylogeny of genus Pseudoclavibacter and closely related genus.</title>
        <authorList>
            <person name="Li Y."/>
        </authorList>
    </citation>
    <scope>NUCLEOTIDE SEQUENCE [LARGE SCALE GENOMIC DNA]</scope>
    <source>
        <strain evidence="2 3">EGI 60007</strain>
    </source>
</reference>
<dbReference type="PANTHER" id="PTHR33490:SF7">
    <property type="entry name" value="BLR2979 PROTEIN"/>
    <property type="match status" value="1"/>
</dbReference>
<sequence>MVDVREVVGPVSDNFTPRTYKVRHVTTYEYDLARDSAYERGRMTPRDSPSQEVRTTETIVEPEPDVISETRDVYGNPSYYIEVRSPHTVLRITKRSVVDVAWPKPDLDRLNQWTVAEAARMLREACPPVDAVEAVEFALPSPLVEITDPVRAYAATYLRPETPFGDAIFALTQGIFADFTYKNGVTNVRTTLTELLELGAGVCQDFAQLAIGCLRHVGLPARYVSGYIETQSPPGQEKLEGSDASHAWTSVLAPDGNWVDIDPTNNQFADSRYIVSAWGRDFTDVSPLRGIVYGEATSSSLNVGVDVIRVTEGEAASW</sequence>
<keyword evidence="3" id="KW-1185">Reference proteome</keyword>
<evidence type="ECO:0000259" key="1">
    <source>
        <dbReference type="SMART" id="SM00460"/>
    </source>
</evidence>
<accession>A0A6H9WJX5</accession>
<comment type="caution">
    <text evidence="2">The sequence shown here is derived from an EMBL/GenBank/DDBJ whole genome shotgun (WGS) entry which is preliminary data.</text>
</comment>
<dbReference type="OrthoDB" id="9804023at2"/>
<name>A0A6H9WJX5_9MICO</name>
<dbReference type="InterPro" id="IPR002931">
    <property type="entry name" value="Transglutaminase-like"/>
</dbReference>
<dbReference type="Pfam" id="PF08379">
    <property type="entry name" value="Bact_transglu_N"/>
    <property type="match status" value="1"/>
</dbReference>
<dbReference type="Gene3D" id="3.10.620.30">
    <property type="match status" value="1"/>
</dbReference>
<dbReference type="InterPro" id="IPR013589">
    <property type="entry name" value="Bac_transglu_N"/>
</dbReference>
<dbReference type="Pfam" id="PF01841">
    <property type="entry name" value="Transglut_core"/>
    <property type="match status" value="1"/>
</dbReference>